<reference evidence="7" key="1">
    <citation type="submission" date="2015-02" db="EMBL/GenBank/DDBJ databases">
        <title>Genome sequencing for Strongylocentrotus purpuratus.</title>
        <authorList>
            <person name="Murali S."/>
            <person name="Liu Y."/>
            <person name="Vee V."/>
            <person name="English A."/>
            <person name="Wang M."/>
            <person name="Skinner E."/>
            <person name="Han Y."/>
            <person name="Muzny D.M."/>
            <person name="Worley K.C."/>
            <person name="Gibbs R.A."/>
        </authorList>
    </citation>
    <scope>NUCLEOTIDE SEQUENCE</scope>
</reference>
<dbReference type="GeneID" id="584043"/>
<dbReference type="Proteomes" id="UP000007110">
    <property type="component" value="Unassembled WGS sequence"/>
</dbReference>
<dbReference type="PANTHER" id="PTHR16950:SF16">
    <property type="entry name" value="ZINC TRANSPORTER ZIP13"/>
    <property type="match status" value="1"/>
</dbReference>
<evidence type="ECO:0000313" key="7">
    <source>
        <dbReference type="Proteomes" id="UP000007110"/>
    </source>
</evidence>
<evidence type="ECO:0000256" key="2">
    <source>
        <dbReference type="ARBA" id="ARBA00022692"/>
    </source>
</evidence>
<feature type="transmembrane region" description="Helical" evidence="5">
    <location>
        <begin position="394"/>
        <end position="416"/>
    </location>
</feature>
<evidence type="ECO:0000256" key="1">
    <source>
        <dbReference type="ARBA" id="ARBA00004141"/>
    </source>
</evidence>
<keyword evidence="3 5" id="KW-1133">Transmembrane helix</keyword>
<dbReference type="Pfam" id="PF02535">
    <property type="entry name" value="Zip"/>
    <property type="match status" value="1"/>
</dbReference>
<name>A0A7M7NTP4_STRPU</name>
<dbReference type="GO" id="GO:0016020">
    <property type="term" value="C:membrane"/>
    <property type="evidence" value="ECO:0007669"/>
    <property type="project" value="UniProtKB-SubCell"/>
</dbReference>
<evidence type="ECO:0000313" key="6">
    <source>
        <dbReference type="EnsemblMetazoa" id="XP_030841334"/>
    </source>
</evidence>
<feature type="transmembrane region" description="Helical" evidence="5">
    <location>
        <begin position="93"/>
        <end position="116"/>
    </location>
</feature>
<accession>A0A7M7NTP4</accession>
<evidence type="ECO:0000256" key="5">
    <source>
        <dbReference type="SAM" id="Phobius"/>
    </source>
</evidence>
<dbReference type="InterPro" id="IPR003689">
    <property type="entry name" value="ZIP"/>
</dbReference>
<evidence type="ECO:0008006" key="8">
    <source>
        <dbReference type="Google" id="ProtNLM"/>
    </source>
</evidence>
<dbReference type="AlphaFoldDB" id="A0A7M7NTP4"/>
<keyword evidence="4 5" id="KW-0472">Membrane</keyword>
<organism evidence="6 7">
    <name type="scientific">Strongylocentrotus purpuratus</name>
    <name type="common">Purple sea urchin</name>
    <dbReference type="NCBI Taxonomy" id="7668"/>
    <lineage>
        <taxon>Eukaryota</taxon>
        <taxon>Metazoa</taxon>
        <taxon>Echinodermata</taxon>
        <taxon>Eleutherozoa</taxon>
        <taxon>Echinozoa</taxon>
        <taxon>Echinoidea</taxon>
        <taxon>Euechinoidea</taxon>
        <taxon>Echinacea</taxon>
        <taxon>Camarodonta</taxon>
        <taxon>Echinidea</taxon>
        <taxon>Strongylocentrotidae</taxon>
        <taxon>Strongylocentrotus</taxon>
    </lineage>
</organism>
<proteinExistence type="predicted"/>
<protein>
    <recommendedName>
        <fullName evidence="8">Zinc transporter ZIP13</fullName>
    </recommendedName>
</protein>
<evidence type="ECO:0000256" key="3">
    <source>
        <dbReference type="ARBA" id="ARBA00022989"/>
    </source>
</evidence>
<evidence type="ECO:0000256" key="4">
    <source>
        <dbReference type="ARBA" id="ARBA00023136"/>
    </source>
</evidence>
<sequence>MAISISSRERCRSSSTFLIVFGGLIFLSSLSLAGCEIHRTRTSRVARATSKAYPGSEGTLTVLGDDEQPVSDGGREDLETDDFTNNAYSQTEAWIYALGATVLVGLSGIVPLFLPIEIDPSAHDERGAAKFNCILSFAVGGLLGDVFIHLLPEAWAHIDHDDYNGQITVGLWVIFGMVLFLSIEKIFGEEEAESSCPKEEQNGGIKTAIMQNGDKATILNGAPSTIANGEKSHHRPLNGFDKNGMLRRKPLNGNSCNIGRSEEMNGVNSLGHTNGGHKVIQSLMEDQSKDTKEKKVKVVGYLNLLANFIDNFTHGIAVAGSFLVSKKVGMLTTAAILLHEVPHEVGDFAILLRSGFSRTQATKSQISTAVGGLLGAVLTLLSESAQETGDRAAWILPFTAGGFIHIALATVLPEILQETSWKESMKQMTCLLCGIKE</sequence>
<dbReference type="EnsemblMetazoa" id="XM_030985474">
    <property type="protein sequence ID" value="XP_030841334"/>
    <property type="gene ID" value="LOC584043"/>
</dbReference>
<comment type="subcellular location">
    <subcellularLocation>
        <location evidence="1">Membrane</location>
        <topology evidence="1">Multi-pass membrane protein</topology>
    </subcellularLocation>
</comment>
<feature type="transmembrane region" description="Helical" evidence="5">
    <location>
        <begin position="163"/>
        <end position="183"/>
    </location>
</feature>
<dbReference type="RefSeq" id="XP_030841334.1">
    <property type="nucleotide sequence ID" value="XM_030985474.1"/>
</dbReference>
<keyword evidence="2 5" id="KW-0812">Transmembrane</keyword>
<dbReference type="PANTHER" id="PTHR16950">
    <property type="entry name" value="ZINC TRANSPORTER SLC39A7 HISTIDINE-RICH MEMBRANE PROTEIN KE4"/>
    <property type="match status" value="1"/>
</dbReference>
<feature type="transmembrane region" description="Helical" evidence="5">
    <location>
        <begin position="128"/>
        <end position="151"/>
    </location>
</feature>
<dbReference type="GO" id="GO:0046873">
    <property type="term" value="F:metal ion transmembrane transporter activity"/>
    <property type="evidence" value="ECO:0007669"/>
    <property type="project" value="InterPro"/>
</dbReference>
<keyword evidence="7" id="KW-1185">Reference proteome</keyword>
<reference evidence="6" key="2">
    <citation type="submission" date="2021-01" db="UniProtKB">
        <authorList>
            <consortium name="EnsemblMetazoa"/>
        </authorList>
    </citation>
    <scope>IDENTIFICATION</scope>
</reference>